<dbReference type="SUPFAM" id="SSF51206">
    <property type="entry name" value="cAMP-binding domain-like"/>
    <property type="match status" value="1"/>
</dbReference>
<evidence type="ECO:0000313" key="2">
    <source>
        <dbReference type="EMBL" id="MBC8208070.1"/>
    </source>
</evidence>
<comment type="caution">
    <text evidence="2">The sequence shown here is derived from an EMBL/GenBank/DDBJ whole genome shotgun (WGS) entry which is preliminary data.</text>
</comment>
<accession>A0A8J6NAT5</accession>
<dbReference type="GO" id="GO:0003700">
    <property type="term" value="F:DNA-binding transcription factor activity"/>
    <property type="evidence" value="ECO:0007669"/>
    <property type="project" value="TreeGrafter"/>
</dbReference>
<sequence>MSLGSISEDLLGVAVPFFNAAERALLVSYLVRLELAEGEDLFGVGEPVDGLYFLVRGRLAVRKLNPLYGKAQVVALLDPGAMVGEAALLGAGNHRAEVRAVVAAQFLFFDNSALERLSQDYFQLYFGLFRRALEVSSLRLDKVSERLAVVL</sequence>
<dbReference type="InterPro" id="IPR050397">
    <property type="entry name" value="Env_Response_Regulators"/>
</dbReference>
<proteinExistence type="predicted"/>
<feature type="domain" description="Cyclic nucleotide-binding" evidence="1">
    <location>
        <begin position="14"/>
        <end position="117"/>
    </location>
</feature>
<dbReference type="InterPro" id="IPR000595">
    <property type="entry name" value="cNMP-bd_dom"/>
</dbReference>
<dbReference type="CDD" id="cd00038">
    <property type="entry name" value="CAP_ED"/>
    <property type="match status" value="1"/>
</dbReference>
<dbReference type="Proteomes" id="UP000599024">
    <property type="component" value="Unassembled WGS sequence"/>
</dbReference>
<dbReference type="InterPro" id="IPR018490">
    <property type="entry name" value="cNMP-bd_dom_sf"/>
</dbReference>
<gene>
    <name evidence="2" type="ORF">H8E79_02745</name>
</gene>
<dbReference type="PANTHER" id="PTHR24567:SF68">
    <property type="entry name" value="DNA-BINDING TRANSCRIPTIONAL DUAL REGULATOR CRP"/>
    <property type="match status" value="1"/>
</dbReference>
<dbReference type="SMART" id="SM00100">
    <property type="entry name" value="cNMP"/>
    <property type="match status" value="1"/>
</dbReference>
<dbReference type="PROSITE" id="PS50042">
    <property type="entry name" value="CNMP_BINDING_3"/>
    <property type="match status" value="1"/>
</dbReference>
<dbReference type="Gene3D" id="2.60.120.10">
    <property type="entry name" value="Jelly Rolls"/>
    <property type="match status" value="1"/>
</dbReference>
<reference evidence="2 3" key="1">
    <citation type="submission" date="2020-08" db="EMBL/GenBank/DDBJ databases">
        <title>Bridging the membrane lipid divide: bacteria of the FCB group superphylum have the potential to synthesize archaeal ether lipids.</title>
        <authorList>
            <person name="Villanueva L."/>
            <person name="Von Meijenfeldt F.A.B."/>
            <person name="Westbye A.B."/>
            <person name="Yadav S."/>
            <person name="Hopmans E.C."/>
            <person name="Dutilh B.E."/>
            <person name="Sinninghe Damste J.S."/>
        </authorList>
    </citation>
    <scope>NUCLEOTIDE SEQUENCE [LARGE SCALE GENOMIC DNA]</scope>
    <source>
        <strain evidence="2">NIOZ-UU81</strain>
    </source>
</reference>
<dbReference type="AlphaFoldDB" id="A0A8J6NAT5"/>
<evidence type="ECO:0000313" key="3">
    <source>
        <dbReference type="Proteomes" id="UP000599024"/>
    </source>
</evidence>
<dbReference type="PANTHER" id="PTHR24567">
    <property type="entry name" value="CRP FAMILY TRANSCRIPTIONAL REGULATORY PROTEIN"/>
    <property type="match status" value="1"/>
</dbReference>
<dbReference type="EMBL" id="JACNLK010000027">
    <property type="protein sequence ID" value="MBC8208070.1"/>
    <property type="molecule type" value="Genomic_DNA"/>
</dbReference>
<name>A0A8J6NAT5_9BACT</name>
<dbReference type="Pfam" id="PF00027">
    <property type="entry name" value="cNMP_binding"/>
    <property type="match status" value="1"/>
</dbReference>
<dbReference type="InterPro" id="IPR014710">
    <property type="entry name" value="RmlC-like_jellyroll"/>
</dbReference>
<evidence type="ECO:0000259" key="1">
    <source>
        <dbReference type="PROSITE" id="PS50042"/>
    </source>
</evidence>
<dbReference type="GO" id="GO:0005829">
    <property type="term" value="C:cytosol"/>
    <property type="evidence" value="ECO:0007669"/>
    <property type="project" value="TreeGrafter"/>
</dbReference>
<organism evidence="2 3">
    <name type="scientific">Candidatus Desulfatifera sulfidica</name>
    <dbReference type="NCBI Taxonomy" id="2841691"/>
    <lineage>
        <taxon>Bacteria</taxon>
        <taxon>Pseudomonadati</taxon>
        <taxon>Thermodesulfobacteriota</taxon>
        <taxon>Desulfobulbia</taxon>
        <taxon>Desulfobulbales</taxon>
        <taxon>Desulfobulbaceae</taxon>
        <taxon>Candidatus Desulfatifera</taxon>
    </lineage>
</organism>
<protein>
    <submittedName>
        <fullName evidence="2">Cyclic nucleotide-binding domain-containing protein</fullName>
    </submittedName>
</protein>